<evidence type="ECO:0008006" key="9">
    <source>
        <dbReference type="Google" id="ProtNLM"/>
    </source>
</evidence>
<dbReference type="InterPro" id="IPR018969">
    <property type="entry name" value="Xul5P/Fru6P_PKetolase_C"/>
</dbReference>
<evidence type="ECO:0000313" key="8">
    <source>
        <dbReference type="Proteomes" id="UP000654370"/>
    </source>
</evidence>
<dbReference type="PANTHER" id="PTHR31273">
    <property type="entry name" value="PHOSPHOKETOLASE-RELATED"/>
    <property type="match status" value="1"/>
</dbReference>
<dbReference type="GO" id="GO:0016832">
    <property type="term" value="F:aldehyde-lyase activity"/>
    <property type="evidence" value="ECO:0007669"/>
    <property type="project" value="InterPro"/>
</dbReference>
<comment type="cofactor">
    <cofactor evidence="1">
        <name>thiamine diphosphate</name>
        <dbReference type="ChEBI" id="CHEBI:58937"/>
    </cofactor>
</comment>
<accession>A0A8H7U818</accession>
<keyword evidence="3" id="KW-0786">Thiamine pyrophosphate</keyword>
<evidence type="ECO:0000256" key="4">
    <source>
        <dbReference type="ARBA" id="ARBA00023239"/>
    </source>
</evidence>
<proteinExistence type="inferred from homology"/>
<dbReference type="InterPro" id="IPR019789">
    <property type="entry name" value="Xul5P/Fru6P_PKetolase_ThDP_BS"/>
</dbReference>
<name>A0A8H7U818_MORIS</name>
<dbReference type="EMBL" id="JAEPQZ010000021">
    <property type="protein sequence ID" value="KAG2171382.1"/>
    <property type="molecule type" value="Genomic_DNA"/>
</dbReference>
<evidence type="ECO:0000256" key="1">
    <source>
        <dbReference type="ARBA" id="ARBA00001964"/>
    </source>
</evidence>
<gene>
    <name evidence="7" type="ORF">INT43_009043</name>
</gene>
<evidence type="ECO:0000259" key="6">
    <source>
        <dbReference type="Pfam" id="PF09364"/>
    </source>
</evidence>
<dbReference type="Gene3D" id="3.40.50.920">
    <property type="match status" value="1"/>
</dbReference>
<dbReference type="InterPro" id="IPR005593">
    <property type="entry name" value="Xul5P/Fru6P_PKetolase"/>
</dbReference>
<sequence length="794" mass="89383">MESLTSTELDTSKYAVQVDINNVSKDEIQPYIKLQRATNFLAGAMIFLKSNILLRNKLSFDDIKPRLLGHWGTCPAINLIYAHCTRLIKSRQLNMILVTGPGHGAPANLANLYIEGSLGKFYPEYGWSEEGLFNLIRGFSWPGGFPSHTNSELPGQIHEGGELGYALAVSFGAALDSPDLIVTCIVGDGEAETGPTATAWHAIKYLDPSTSGAVLPILNLNGFKISERTIYGCMSDDELVALFTGYGYQCRIVGDDLENIQQDMASSLEWAHDTIRKIQKAARSGQAIYKPRWPMLILRSPKGWTGPKEAHGQRIEGTFHAHQVPLPAAKKDDEELGILEKWLKSYKPEELFSEDYTPKQDLLDVFPDDSLKMGMRKETYGNYHPLSLAEWQDFSVKQEEDASPMKQAGKYLADVIKRNPEAFRIFCPDEMMSNKLDTVFDVSERVFEWDKDVFGKKGRILEILSEHTCQGMMQGYTLTGRTALFPSYEAFLGIVTTMVIQYAKFVKMGKETTWRPDIASLNYIETSTLWRQEHNGFSHQVPGFINSLINLKADMVRIYLPPDANCMISTLHHCLQSKNYVNLMISSKHPTSVWLTPEEADRHCRAGVSIWRKYSSNEGAHPHVILVGCGVETTFEVLAAAALLRKDCPRLRVRVVNVTDLMVLGFNHPHALSRTEFASIFGTHQPIIFNFHGYPSVIKDLTYDRHSVPGRLHVHGYKEEGTTTTPFHMLTANGCSRFDIAIDALQRVAPNDDVDINVHELVTEYRHRIKEHSKYIEECGQDPADLNERPSFSE</sequence>
<dbReference type="AlphaFoldDB" id="A0A8H7U818"/>
<feature type="domain" description="Xylulose 5-phosphate/Fructose 6-phosphate phosphoketolase C-terminal" evidence="5">
    <location>
        <begin position="588"/>
        <end position="788"/>
    </location>
</feature>
<evidence type="ECO:0000259" key="5">
    <source>
        <dbReference type="Pfam" id="PF09363"/>
    </source>
</evidence>
<dbReference type="SUPFAM" id="SSF52922">
    <property type="entry name" value="TK C-terminal domain-like"/>
    <property type="match status" value="1"/>
</dbReference>
<dbReference type="Pfam" id="PF09363">
    <property type="entry name" value="XFP_C"/>
    <property type="match status" value="1"/>
</dbReference>
<dbReference type="PANTHER" id="PTHR31273:SF1">
    <property type="entry name" value="PHOSPHOKETOLASE-RELATED"/>
    <property type="match status" value="1"/>
</dbReference>
<dbReference type="Pfam" id="PF09364">
    <property type="entry name" value="XFP_N"/>
    <property type="match status" value="1"/>
</dbReference>
<dbReference type="GO" id="GO:0005975">
    <property type="term" value="P:carbohydrate metabolic process"/>
    <property type="evidence" value="ECO:0007669"/>
    <property type="project" value="InterPro"/>
</dbReference>
<dbReference type="PROSITE" id="PS60003">
    <property type="entry name" value="PHOSPHOKETOLASE_2"/>
    <property type="match status" value="1"/>
</dbReference>
<dbReference type="NCBIfam" id="NF003619">
    <property type="entry name" value="PRK05261.1-4"/>
    <property type="match status" value="1"/>
</dbReference>
<dbReference type="Proteomes" id="UP000654370">
    <property type="component" value="Unassembled WGS sequence"/>
</dbReference>
<dbReference type="InterPro" id="IPR019790">
    <property type="entry name" value="Xul5P/Fru6P_PKetolase_CS"/>
</dbReference>
<dbReference type="OrthoDB" id="2532903at2759"/>
<dbReference type="PROSITE" id="PS60002">
    <property type="entry name" value="PHOSPHOKETOLASE_1"/>
    <property type="match status" value="1"/>
</dbReference>
<dbReference type="InterPro" id="IPR018970">
    <property type="entry name" value="Xul5P/Fru6P_PKetolase_N"/>
</dbReference>
<dbReference type="PIRSF" id="PIRSF017245">
    <property type="entry name" value="Phosphoketolase"/>
    <property type="match status" value="1"/>
</dbReference>
<comment type="caution">
    <text evidence="7">The sequence shown here is derived from an EMBL/GenBank/DDBJ whole genome shotgun (WGS) entry which is preliminary data.</text>
</comment>
<comment type="similarity">
    <text evidence="2">Belongs to the XFP family.</text>
</comment>
<dbReference type="Gene3D" id="3.40.50.970">
    <property type="match status" value="2"/>
</dbReference>
<keyword evidence="8" id="KW-1185">Reference proteome</keyword>
<evidence type="ECO:0000256" key="3">
    <source>
        <dbReference type="ARBA" id="ARBA00023052"/>
    </source>
</evidence>
<dbReference type="Pfam" id="PF03894">
    <property type="entry name" value="XFP"/>
    <property type="match status" value="1"/>
</dbReference>
<evidence type="ECO:0000313" key="7">
    <source>
        <dbReference type="EMBL" id="KAG2171382.1"/>
    </source>
</evidence>
<dbReference type="SUPFAM" id="SSF52518">
    <property type="entry name" value="Thiamin diphosphate-binding fold (THDP-binding)"/>
    <property type="match status" value="2"/>
</dbReference>
<dbReference type="InterPro" id="IPR029061">
    <property type="entry name" value="THDP-binding"/>
</dbReference>
<keyword evidence="4" id="KW-0456">Lyase</keyword>
<dbReference type="InterPro" id="IPR009014">
    <property type="entry name" value="Transketo_C/PFOR_II"/>
</dbReference>
<reference evidence="7" key="1">
    <citation type="submission" date="2020-12" db="EMBL/GenBank/DDBJ databases">
        <title>Metabolic potential, ecology and presence of endohyphal bacteria is reflected in genomic diversity of Mucoromycotina.</title>
        <authorList>
            <person name="Muszewska A."/>
            <person name="Okrasinska A."/>
            <person name="Steczkiewicz K."/>
            <person name="Drgas O."/>
            <person name="Orlowska M."/>
            <person name="Perlinska-Lenart U."/>
            <person name="Aleksandrzak-Piekarczyk T."/>
            <person name="Szatraj K."/>
            <person name="Zielenkiewicz U."/>
            <person name="Pilsyk S."/>
            <person name="Malc E."/>
            <person name="Mieczkowski P."/>
            <person name="Kruszewska J.S."/>
            <person name="Biernat P."/>
            <person name="Pawlowska J."/>
        </authorList>
    </citation>
    <scope>NUCLEOTIDE SEQUENCE</scope>
    <source>
        <strain evidence="7">WA0000067209</strain>
    </source>
</reference>
<protein>
    <recommendedName>
        <fullName evidence="9">Phosphoketolase</fullName>
    </recommendedName>
</protein>
<evidence type="ECO:0000256" key="2">
    <source>
        <dbReference type="ARBA" id="ARBA00005623"/>
    </source>
</evidence>
<organism evidence="7 8">
    <name type="scientific">Mortierella isabellina</name>
    <name type="common">Filamentous fungus</name>
    <name type="synonym">Umbelopsis isabellina</name>
    <dbReference type="NCBI Taxonomy" id="91625"/>
    <lineage>
        <taxon>Eukaryota</taxon>
        <taxon>Fungi</taxon>
        <taxon>Fungi incertae sedis</taxon>
        <taxon>Mucoromycota</taxon>
        <taxon>Mucoromycotina</taxon>
        <taxon>Umbelopsidomycetes</taxon>
        <taxon>Umbelopsidales</taxon>
        <taxon>Umbelopsidaceae</taxon>
        <taxon>Umbelopsis</taxon>
    </lineage>
</organism>
<feature type="domain" description="Xylulose 5-phosphate/Fructose 6-phosphate phosphoketolase N-terminal" evidence="6">
    <location>
        <begin position="23"/>
        <end position="383"/>
    </location>
</feature>